<dbReference type="Pfam" id="PF02393">
    <property type="entry name" value="US22"/>
    <property type="match status" value="1"/>
</dbReference>
<proteinExistence type="predicted"/>
<comment type="caution">
    <text evidence="1">The sequence shown here is derived from an EMBL/GenBank/DDBJ whole genome shotgun (WGS) entry which is preliminary data.</text>
</comment>
<keyword evidence="2" id="KW-1185">Reference proteome</keyword>
<accession>A0AAD3MMX4</accession>
<evidence type="ECO:0000313" key="2">
    <source>
        <dbReference type="Proteomes" id="UP001279410"/>
    </source>
</evidence>
<sequence>MFSGRTLKVTLLQLRCQRARMEYCSPNYCLSAGRTFDMSNFPPCNGKRGRAYLAWVSDVVSELRNEKIPLKKPAGATVRIGDLEDTIYRDRGDEVNGWGKFYLPEIVNMQVVGVVEGTSCPCDELVLMTCEDRKLYAYDGEELHLVASSLDRLRDQEIEYPSSKSYYNGEAFKDMTKEDWAKVRRGPVGRRLDQEHQELVQARKSRFLKNLKVTKQRAGVIR</sequence>
<dbReference type="AlphaFoldDB" id="A0AAD3MMX4"/>
<dbReference type="EMBL" id="BRZM01000031">
    <property type="protein sequence ID" value="GLD57957.1"/>
    <property type="molecule type" value="Genomic_DNA"/>
</dbReference>
<gene>
    <name evidence="1" type="ORF">AKAME5_001011900</name>
</gene>
<organism evidence="1 2">
    <name type="scientific">Lates japonicus</name>
    <name type="common">Japanese lates</name>
    <dbReference type="NCBI Taxonomy" id="270547"/>
    <lineage>
        <taxon>Eukaryota</taxon>
        <taxon>Metazoa</taxon>
        <taxon>Chordata</taxon>
        <taxon>Craniata</taxon>
        <taxon>Vertebrata</taxon>
        <taxon>Euteleostomi</taxon>
        <taxon>Actinopterygii</taxon>
        <taxon>Neopterygii</taxon>
        <taxon>Teleostei</taxon>
        <taxon>Neoteleostei</taxon>
        <taxon>Acanthomorphata</taxon>
        <taxon>Carangaria</taxon>
        <taxon>Carangaria incertae sedis</taxon>
        <taxon>Centropomidae</taxon>
        <taxon>Lates</taxon>
    </lineage>
</organism>
<evidence type="ECO:0000313" key="1">
    <source>
        <dbReference type="EMBL" id="GLD57957.1"/>
    </source>
</evidence>
<dbReference type="Proteomes" id="UP001279410">
    <property type="component" value="Unassembled WGS sequence"/>
</dbReference>
<reference evidence="1" key="1">
    <citation type="submission" date="2022-08" db="EMBL/GenBank/DDBJ databases">
        <title>Genome sequencing of akame (Lates japonicus).</title>
        <authorList>
            <person name="Hashiguchi Y."/>
            <person name="Takahashi H."/>
        </authorList>
    </citation>
    <scope>NUCLEOTIDE SEQUENCE</scope>
    <source>
        <strain evidence="1">Kochi</strain>
    </source>
</reference>
<protein>
    <submittedName>
        <fullName evidence="1">Uncharacterized protein</fullName>
    </submittedName>
</protein>
<dbReference type="InterPro" id="IPR003360">
    <property type="entry name" value="US22-like"/>
</dbReference>
<name>A0AAD3MMX4_LATJO</name>